<dbReference type="SUPFAM" id="SSF46689">
    <property type="entry name" value="Homeodomain-like"/>
    <property type="match status" value="1"/>
</dbReference>
<organism evidence="6 7">
    <name type="scientific">Nannocystis radixulma</name>
    <dbReference type="NCBI Taxonomy" id="2995305"/>
    <lineage>
        <taxon>Bacteria</taxon>
        <taxon>Pseudomonadati</taxon>
        <taxon>Myxococcota</taxon>
        <taxon>Polyangia</taxon>
        <taxon>Nannocystales</taxon>
        <taxon>Nannocystaceae</taxon>
        <taxon>Nannocystis</taxon>
    </lineage>
</organism>
<accession>A0ABT5B3R2</accession>
<feature type="DNA-binding region" description="H-T-H motif" evidence="4">
    <location>
        <begin position="29"/>
        <end position="48"/>
    </location>
</feature>
<feature type="domain" description="HTH tetR-type" evidence="5">
    <location>
        <begin position="6"/>
        <end position="66"/>
    </location>
</feature>
<comment type="caution">
    <text evidence="6">The sequence shown here is derived from an EMBL/GenBank/DDBJ whole genome shotgun (WGS) entry which is preliminary data.</text>
</comment>
<dbReference type="RefSeq" id="WP_267682234.1">
    <property type="nucleotide sequence ID" value="NZ_JAQNDN010000005.1"/>
</dbReference>
<dbReference type="Pfam" id="PF00440">
    <property type="entry name" value="TetR_N"/>
    <property type="match status" value="1"/>
</dbReference>
<evidence type="ECO:0000256" key="1">
    <source>
        <dbReference type="ARBA" id="ARBA00023015"/>
    </source>
</evidence>
<sequence>MPRVKEFDPEEALDRALDLFWRRGYEGTSLRDLIEHMDISRQSLYDTFGDKRSLFLKVLARYEKLAFESTYELVTRASWARPIERPLTALVAIRGLFETYLHEVVRATERGSCLMANTAIEVGASDPEIQAVVRAFFVRVEDALHTVLERAHEAGELPATSRDTRALARHLVNTLYGLGIMGRAGASRAALRQMLDVGLSVLA</sequence>
<evidence type="ECO:0000313" key="7">
    <source>
        <dbReference type="Proteomes" id="UP001217838"/>
    </source>
</evidence>
<dbReference type="PANTHER" id="PTHR47506:SF1">
    <property type="entry name" value="HTH-TYPE TRANSCRIPTIONAL REGULATOR YJDC"/>
    <property type="match status" value="1"/>
</dbReference>
<dbReference type="InterPro" id="IPR011075">
    <property type="entry name" value="TetR_C"/>
</dbReference>
<dbReference type="Pfam" id="PF16925">
    <property type="entry name" value="TetR_C_13"/>
    <property type="match status" value="1"/>
</dbReference>
<dbReference type="InterPro" id="IPR009057">
    <property type="entry name" value="Homeodomain-like_sf"/>
</dbReference>
<evidence type="ECO:0000256" key="4">
    <source>
        <dbReference type="PROSITE-ProRule" id="PRU00335"/>
    </source>
</evidence>
<reference evidence="6 7" key="1">
    <citation type="submission" date="2022-11" db="EMBL/GenBank/DDBJ databases">
        <title>Minimal conservation of predation-associated metabolite biosynthetic gene clusters underscores biosynthetic potential of Myxococcota including descriptions for ten novel species: Archangium lansinium sp. nov., Myxococcus landrumus sp. nov., Nannocystis bai.</title>
        <authorList>
            <person name="Ahearne A."/>
            <person name="Stevens C."/>
            <person name="Dowd S."/>
        </authorList>
    </citation>
    <scope>NUCLEOTIDE SEQUENCE [LARGE SCALE GENOMIC DNA]</scope>
    <source>
        <strain evidence="6 7">NCELM</strain>
    </source>
</reference>
<dbReference type="PANTHER" id="PTHR47506">
    <property type="entry name" value="TRANSCRIPTIONAL REGULATORY PROTEIN"/>
    <property type="match status" value="1"/>
</dbReference>
<proteinExistence type="predicted"/>
<evidence type="ECO:0000259" key="5">
    <source>
        <dbReference type="PROSITE" id="PS50977"/>
    </source>
</evidence>
<dbReference type="InterPro" id="IPR001647">
    <property type="entry name" value="HTH_TetR"/>
</dbReference>
<dbReference type="EMBL" id="JAQNDN010000005">
    <property type="protein sequence ID" value="MDC0668720.1"/>
    <property type="molecule type" value="Genomic_DNA"/>
</dbReference>
<evidence type="ECO:0000256" key="2">
    <source>
        <dbReference type="ARBA" id="ARBA00023125"/>
    </source>
</evidence>
<dbReference type="Gene3D" id="1.10.357.10">
    <property type="entry name" value="Tetracycline Repressor, domain 2"/>
    <property type="match status" value="1"/>
</dbReference>
<protein>
    <submittedName>
        <fullName evidence="6">TetR family transcriptional regulator</fullName>
    </submittedName>
</protein>
<gene>
    <name evidence="6" type="ORF">POL58_13280</name>
</gene>
<keyword evidence="3" id="KW-0804">Transcription</keyword>
<dbReference type="PROSITE" id="PS50977">
    <property type="entry name" value="HTH_TETR_2"/>
    <property type="match status" value="1"/>
</dbReference>
<keyword evidence="7" id="KW-1185">Reference proteome</keyword>
<dbReference type="Gene3D" id="1.10.10.60">
    <property type="entry name" value="Homeodomain-like"/>
    <property type="match status" value="1"/>
</dbReference>
<dbReference type="SUPFAM" id="SSF48498">
    <property type="entry name" value="Tetracyclin repressor-like, C-terminal domain"/>
    <property type="match status" value="1"/>
</dbReference>
<name>A0ABT5B3R2_9BACT</name>
<evidence type="ECO:0000256" key="3">
    <source>
        <dbReference type="ARBA" id="ARBA00023163"/>
    </source>
</evidence>
<keyword evidence="2 4" id="KW-0238">DNA-binding</keyword>
<evidence type="ECO:0000313" key="6">
    <source>
        <dbReference type="EMBL" id="MDC0668720.1"/>
    </source>
</evidence>
<keyword evidence="1" id="KW-0805">Transcription regulation</keyword>
<dbReference type="Proteomes" id="UP001217838">
    <property type="component" value="Unassembled WGS sequence"/>
</dbReference>
<dbReference type="InterPro" id="IPR036271">
    <property type="entry name" value="Tet_transcr_reg_TetR-rel_C_sf"/>
</dbReference>